<dbReference type="PANTHER" id="PTHR10293:SF73">
    <property type="entry name" value="GLUTAREDOXIN-3"/>
    <property type="match status" value="1"/>
</dbReference>
<organism evidence="6 7">
    <name type="scientific">Ectocarpus siliculosus</name>
    <name type="common">Brown alga</name>
    <name type="synonym">Conferva siliculosa</name>
    <dbReference type="NCBI Taxonomy" id="2880"/>
    <lineage>
        <taxon>Eukaryota</taxon>
        <taxon>Sar</taxon>
        <taxon>Stramenopiles</taxon>
        <taxon>Ochrophyta</taxon>
        <taxon>PX clade</taxon>
        <taxon>Phaeophyceae</taxon>
        <taxon>Ectocarpales</taxon>
        <taxon>Ectocarpaceae</taxon>
        <taxon>Ectocarpus</taxon>
    </lineage>
</organism>
<dbReference type="InParanoid" id="D7FQR0"/>
<feature type="domain" description="Glutaredoxin" evidence="5">
    <location>
        <begin position="144"/>
        <end position="208"/>
    </location>
</feature>
<dbReference type="InterPro" id="IPR036249">
    <property type="entry name" value="Thioredoxin-like_sf"/>
</dbReference>
<dbReference type="PROSITE" id="PS51354">
    <property type="entry name" value="GLUTAREDOXIN_2"/>
    <property type="match status" value="3"/>
</dbReference>
<evidence type="ECO:0000256" key="2">
    <source>
        <dbReference type="ARBA" id="ARBA00023004"/>
    </source>
</evidence>
<evidence type="ECO:0000259" key="5">
    <source>
        <dbReference type="Pfam" id="PF00462"/>
    </source>
</evidence>
<dbReference type="PANTHER" id="PTHR10293">
    <property type="entry name" value="GLUTAREDOXIN FAMILY MEMBER"/>
    <property type="match status" value="1"/>
</dbReference>
<proteinExistence type="predicted"/>
<dbReference type="GO" id="GO:0005634">
    <property type="term" value="C:nucleus"/>
    <property type="evidence" value="ECO:0007669"/>
    <property type="project" value="TreeGrafter"/>
</dbReference>
<sequence length="453" mass="49203">MGGAVAEIKTLAEYHSAIESCSKACVFFWAAWHEPSKPGGQMDQVFSQLAELHRGAVNCVKVEAEAAPEVSAKLEIATVPTFVLVKGGAACGRIEGADPPTLAKRVQELANEHVAQQKSKGDGVEGMQPELKAKLKSIIGTSPVMLFMKGNAEEPKCKFSRKMAEMLRGAKVDFGSFDILTDEQVRAGLKVYSNWPTFPQLYVKGVLVGGVDEVSKLAEDGDLKNSLANAAGVKPSKNTAGAVGGGKSVEERCKDIMRRAETMVFMKGTPDAPRCGFSRTLVGLLREENIAFESFDILEDQEVREVLKDLSNWPTYPQLYVQGELVGGLDIVKEMKLEGPLAPQLGVTPKENLESRLKRLMTSSPIMLFMKGNPDSPQCGFSRTAVGLLREEGVEFGTFDILADDEVRQGLKKLSEWPTYPQLYCGGELVGGLDIMKEMKQAGELEAALRPQA</sequence>
<gene>
    <name evidence="6" type="ORF">Esi_0207_0027</name>
</gene>
<dbReference type="InterPro" id="IPR002109">
    <property type="entry name" value="Glutaredoxin"/>
</dbReference>
<dbReference type="OMA" id="HDIVMEL"/>
<feature type="domain" description="Thioredoxin" evidence="4">
    <location>
        <begin position="10"/>
        <end position="106"/>
    </location>
</feature>
<dbReference type="STRING" id="2880.D7FQR0"/>
<dbReference type="CDD" id="cd03028">
    <property type="entry name" value="GRX_PICOT_like"/>
    <property type="match status" value="3"/>
</dbReference>
<protein>
    <submittedName>
        <fullName evidence="6">Glutaredoxin</fullName>
    </submittedName>
</protein>
<reference evidence="6 7" key="1">
    <citation type="journal article" date="2010" name="Nature">
        <title>The Ectocarpus genome and the independent evolution of multicellularity in brown algae.</title>
        <authorList>
            <person name="Cock J.M."/>
            <person name="Sterck L."/>
            <person name="Rouze P."/>
            <person name="Scornet D."/>
            <person name="Allen A.E."/>
            <person name="Amoutzias G."/>
            <person name="Anthouard V."/>
            <person name="Artiguenave F."/>
            <person name="Aury J.M."/>
            <person name="Badger J.H."/>
            <person name="Beszteri B."/>
            <person name="Billiau K."/>
            <person name="Bonnet E."/>
            <person name="Bothwell J.H."/>
            <person name="Bowler C."/>
            <person name="Boyen C."/>
            <person name="Brownlee C."/>
            <person name="Carrano C.J."/>
            <person name="Charrier B."/>
            <person name="Cho G.Y."/>
            <person name="Coelho S.M."/>
            <person name="Collen J."/>
            <person name="Corre E."/>
            <person name="Da Silva C."/>
            <person name="Delage L."/>
            <person name="Delaroque N."/>
            <person name="Dittami S.M."/>
            <person name="Doulbeau S."/>
            <person name="Elias M."/>
            <person name="Farnham G."/>
            <person name="Gachon C.M."/>
            <person name="Gschloessl B."/>
            <person name="Heesch S."/>
            <person name="Jabbari K."/>
            <person name="Jubin C."/>
            <person name="Kawai H."/>
            <person name="Kimura K."/>
            <person name="Kloareg B."/>
            <person name="Kupper F.C."/>
            <person name="Lang D."/>
            <person name="Le Bail A."/>
            <person name="Leblanc C."/>
            <person name="Lerouge P."/>
            <person name="Lohr M."/>
            <person name="Lopez P.J."/>
            <person name="Martens C."/>
            <person name="Maumus F."/>
            <person name="Michel G."/>
            <person name="Miranda-Saavedra D."/>
            <person name="Morales J."/>
            <person name="Moreau H."/>
            <person name="Motomura T."/>
            <person name="Nagasato C."/>
            <person name="Napoli C.A."/>
            <person name="Nelson D.R."/>
            <person name="Nyvall-Collen P."/>
            <person name="Peters A.F."/>
            <person name="Pommier C."/>
            <person name="Potin P."/>
            <person name="Poulain J."/>
            <person name="Quesneville H."/>
            <person name="Read B."/>
            <person name="Rensing S.A."/>
            <person name="Ritter A."/>
            <person name="Rousvoal S."/>
            <person name="Samanta M."/>
            <person name="Samson G."/>
            <person name="Schroeder D.C."/>
            <person name="Segurens B."/>
            <person name="Strittmatter M."/>
            <person name="Tonon T."/>
            <person name="Tregear J.W."/>
            <person name="Valentin K."/>
            <person name="von Dassow P."/>
            <person name="Yamagishi T."/>
            <person name="Van de Peer Y."/>
            <person name="Wincker P."/>
        </authorList>
    </citation>
    <scope>NUCLEOTIDE SEQUENCE [LARGE SCALE GENOMIC DNA]</scope>
    <source>
        <strain evidence="7">Ec32 / CCAP1310/4</strain>
    </source>
</reference>
<evidence type="ECO:0000256" key="3">
    <source>
        <dbReference type="ARBA" id="ARBA00023014"/>
    </source>
</evidence>
<dbReference type="Pfam" id="PF00462">
    <property type="entry name" value="Glutaredoxin"/>
    <property type="match status" value="3"/>
</dbReference>
<dbReference type="FunFam" id="3.40.30.10:FF:000012">
    <property type="entry name" value="Monothiol glutaredoxin"/>
    <property type="match status" value="3"/>
</dbReference>
<dbReference type="InterPro" id="IPR033658">
    <property type="entry name" value="GRX_PICOT-like"/>
</dbReference>
<feature type="domain" description="Glutaredoxin" evidence="5">
    <location>
        <begin position="263"/>
        <end position="326"/>
    </location>
</feature>
<keyword evidence="1" id="KW-0479">Metal-binding</keyword>
<dbReference type="SUPFAM" id="SSF52833">
    <property type="entry name" value="Thioredoxin-like"/>
    <property type="match status" value="4"/>
</dbReference>
<dbReference type="EMBL" id="FN649727">
    <property type="protein sequence ID" value="CBJ49167.1"/>
    <property type="molecule type" value="Genomic_DNA"/>
</dbReference>
<keyword evidence="3" id="KW-0411">Iron-sulfur</keyword>
<dbReference type="GO" id="GO:0006879">
    <property type="term" value="P:intracellular iron ion homeostasis"/>
    <property type="evidence" value="ECO:0007669"/>
    <property type="project" value="TreeGrafter"/>
</dbReference>
<dbReference type="GO" id="GO:0051536">
    <property type="term" value="F:iron-sulfur cluster binding"/>
    <property type="evidence" value="ECO:0007669"/>
    <property type="project" value="UniProtKB-KW"/>
</dbReference>
<evidence type="ECO:0000313" key="7">
    <source>
        <dbReference type="Proteomes" id="UP000002630"/>
    </source>
</evidence>
<dbReference type="Pfam" id="PF00085">
    <property type="entry name" value="Thioredoxin"/>
    <property type="match status" value="1"/>
</dbReference>
<evidence type="ECO:0000313" key="6">
    <source>
        <dbReference type="EMBL" id="CBJ49167.1"/>
    </source>
</evidence>
<dbReference type="OrthoDB" id="415696at2759"/>
<keyword evidence="7" id="KW-1185">Reference proteome</keyword>
<evidence type="ECO:0000256" key="1">
    <source>
        <dbReference type="ARBA" id="ARBA00022723"/>
    </source>
</evidence>
<dbReference type="AlphaFoldDB" id="D7FQR0"/>
<dbReference type="Proteomes" id="UP000002630">
    <property type="component" value="Linkage Group LG02"/>
</dbReference>
<dbReference type="GO" id="GO:0046872">
    <property type="term" value="F:metal ion binding"/>
    <property type="evidence" value="ECO:0007669"/>
    <property type="project" value="UniProtKB-KW"/>
</dbReference>
<feature type="domain" description="Glutaredoxin" evidence="5">
    <location>
        <begin position="366"/>
        <end position="430"/>
    </location>
</feature>
<dbReference type="InterPro" id="IPR013766">
    <property type="entry name" value="Thioredoxin_domain"/>
</dbReference>
<evidence type="ECO:0000259" key="4">
    <source>
        <dbReference type="Pfam" id="PF00085"/>
    </source>
</evidence>
<accession>D7FQR0</accession>
<dbReference type="Gene3D" id="3.40.30.10">
    <property type="entry name" value="Glutaredoxin"/>
    <property type="match status" value="4"/>
</dbReference>
<dbReference type="eggNOG" id="KOG0911">
    <property type="taxonomic scope" value="Eukaryota"/>
</dbReference>
<keyword evidence="2" id="KW-0408">Iron</keyword>
<dbReference type="GO" id="GO:0005829">
    <property type="term" value="C:cytosol"/>
    <property type="evidence" value="ECO:0007669"/>
    <property type="project" value="TreeGrafter"/>
</dbReference>
<dbReference type="InterPro" id="IPR004480">
    <property type="entry name" value="Monothiol_GRX-rel"/>
</dbReference>
<name>D7FQR0_ECTSI</name>
<dbReference type="NCBIfam" id="TIGR00365">
    <property type="entry name" value="Grx4 family monothiol glutaredoxin"/>
    <property type="match status" value="1"/>
</dbReference>
<dbReference type="EMBL" id="FN648384">
    <property type="protein sequence ID" value="CBJ49167.1"/>
    <property type="molecule type" value="Genomic_DNA"/>
</dbReference>